<name>X1PMB8_9ZZZZ</name>
<accession>X1PMB8</accession>
<reference evidence="2" key="1">
    <citation type="journal article" date="2014" name="Front. Microbiol.">
        <title>High frequency of phylogenetically diverse reductive dehalogenase-homologous genes in deep subseafloor sedimentary metagenomes.</title>
        <authorList>
            <person name="Kawai M."/>
            <person name="Futagami T."/>
            <person name="Toyoda A."/>
            <person name="Takaki Y."/>
            <person name="Nishi S."/>
            <person name="Hori S."/>
            <person name="Arai W."/>
            <person name="Tsubouchi T."/>
            <person name="Morono Y."/>
            <person name="Uchiyama I."/>
            <person name="Ito T."/>
            <person name="Fujiyama A."/>
            <person name="Inagaki F."/>
            <person name="Takami H."/>
        </authorList>
    </citation>
    <scope>NUCLEOTIDE SEQUENCE</scope>
    <source>
        <strain evidence="2">Expedition CK06-06</strain>
    </source>
</reference>
<organism evidence="2">
    <name type="scientific">marine sediment metagenome</name>
    <dbReference type="NCBI Taxonomy" id="412755"/>
    <lineage>
        <taxon>unclassified sequences</taxon>
        <taxon>metagenomes</taxon>
        <taxon>ecological metagenomes</taxon>
    </lineage>
</organism>
<protein>
    <submittedName>
        <fullName evidence="2">Uncharacterized protein</fullName>
    </submittedName>
</protein>
<feature type="non-terminal residue" evidence="2">
    <location>
        <position position="140"/>
    </location>
</feature>
<evidence type="ECO:0000256" key="1">
    <source>
        <dbReference type="SAM" id="MobiDB-lite"/>
    </source>
</evidence>
<evidence type="ECO:0000313" key="2">
    <source>
        <dbReference type="EMBL" id="GAI32004.1"/>
    </source>
</evidence>
<comment type="caution">
    <text evidence="2">The sequence shown here is derived from an EMBL/GenBank/DDBJ whole genome shotgun (WGS) entry which is preliminary data.</text>
</comment>
<feature type="compositionally biased region" description="Low complexity" evidence="1">
    <location>
        <begin position="48"/>
        <end position="60"/>
    </location>
</feature>
<dbReference type="EMBL" id="BARV01016958">
    <property type="protein sequence ID" value="GAI32004.1"/>
    <property type="molecule type" value="Genomic_DNA"/>
</dbReference>
<sequence length="140" mass="15005">MVHLPRPNLPDPEDIFSLIDKVGNALDTGLNIIDKAANKFDQATQKFSSPEPTTPATATETPKEPSPSQGETFPSPASVAAGTACLPCSRDHLSVTSSALSEGIRFAREKGVKNHEVMRRVRIALDELNVMERIDLAPGG</sequence>
<proteinExistence type="predicted"/>
<gene>
    <name evidence="2" type="ORF">S06H3_28992</name>
</gene>
<feature type="region of interest" description="Disordered" evidence="1">
    <location>
        <begin position="42"/>
        <end position="80"/>
    </location>
</feature>
<dbReference type="AlphaFoldDB" id="X1PMB8"/>